<comment type="caution">
    <text evidence="1">The sequence shown here is derived from an EMBL/GenBank/DDBJ whole genome shotgun (WGS) entry which is preliminary data.</text>
</comment>
<name>A0ABT5TGE6_9RHOB</name>
<sequence>MFSLPNWLRQKPHKIDKPKVSTPGKPDSVVAPSVGTNIYHPDINLYRTHITAGDCLIVTGYQDFLSSLAVLMKEVKDLRDPEANTDLGNRISFGIDTAVSANGCLVTSRCSDETWGE</sequence>
<dbReference type="RefSeq" id="WP_274353918.1">
    <property type="nucleotide sequence ID" value="NZ_JAQZSM010000028.1"/>
</dbReference>
<organism evidence="1 2">
    <name type="scientific">Roseinatronobacter alkalisoli</name>
    <dbReference type="NCBI Taxonomy" id="3028235"/>
    <lineage>
        <taxon>Bacteria</taxon>
        <taxon>Pseudomonadati</taxon>
        <taxon>Pseudomonadota</taxon>
        <taxon>Alphaproteobacteria</taxon>
        <taxon>Rhodobacterales</taxon>
        <taxon>Paracoccaceae</taxon>
        <taxon>Roseinatronobacter</taxon>
    </lineage>
</organism>
<evidence type="ECO:0000313" key="1">
    <source>
        <dbReference type="EMBL" id="MDD7973247.1"/>
    </source>
</evidence>
<dbReference type="Proteomes" id="UP001431784">
    <property type="component" value="Unassembled WGS sequence"/>
</dbReference>
<proteinExistence type="predicted"/>
<evidence type="ECO:0000313" key="2">
    <source>
        <dbReference type="Proteomes" id="UP001431784"/>
    </source>
</evidence>
<protein>
    <submittedName>
        <fullName evidence="1">Uncharacterized protein</fullName>
    </submittedName>
</protein>
<accession>A0ABT5TGE6</accession>
<reference evidence="1" key="1">
    <citation type="submission" date="2023-02" db="EMBL/GenBank/DDBJ databases">
        <title>Description of Roseinatronobacter alkalisoli sp. nov., an alkaliphilic bacerium isolated from soda soil.</title>
        <authorList>
            <person name="Wei W."/>
        </authorList>
    </citation>
    <scope>NUCLEOTIDE SEQUENCE</scope>
    <source>
        <strain evidence="1">HJB301</strain>
    </source>
</reference>
<keyword evidence="2" id="KW-1185">Reference proteome</keyword>
<dbReference type="EMBL" id="JAQZSM010000028">
    <property type="protein sequence ID" value="MDD7973247.1"/>
    <property type="molecule type" value="Genomic_DNA"/>
</dbReference>
<gene>
    <name evidence="1" type="ORF">PUT78_19370</name>
</gene>